<evidence type="ECO:0000256" key="3">
    <source>
        <dbReference type="ARBA" id="ARBA00022741"/>
    </source>
</evidence>
<evidence type="ECO:0000256" key="5">
    <source>
        <dbReference type="ARBA" id="ARBA00022840"/>
    </source>
</evidence>
<name>A0A0G0XJQ6_9BACT</name>
<evidence type="ECO:0000256" key="9">
    <source>
        <dbReference type="SAM" id="MobiDB-lite"/>
    </source>
</evidence>
<dbReference type="PATRIC" id="fig|1618409.3.peg.219"/>
<dbReference type="Pfam" id="PF13177">
    <property type="entry name" value="DNA_pol3_delta2"/>
    <property type="match status" value="1"/>
</dbReference>
<dbReference type="InterPro" id="IPR027417">
    <property type="entry name" value="P-loop_NTPase"/>
</dbReference>
<dbReference type="PANTHER" id="PTHR11669">
    <property type="entry name" value="REPLICATION FACTOR C / DNA POLYMERASE III GAMMA-TAU SUBUNIT"/>
    <property type="match status" value="1"/>
</dbReference>
<gene>
    <name evidence="8" type="primary">dnaX</name>
    <name evidence="11" type="ORF">UU34_C0002G0024</name>
</gene>
<keyword evidence="8" id="KW-0808">Transferase</keyword>
<evidence type="ECO:0000256" key="2">
    <source>
        <dbReference type="ARBA" id="ARBA00022723"/>
    </source>
</evidence>
<accession>A0A0G0XJQ6</accession>
<evidence type="ECO:0000313" key="12">
    <source>
        <dbReference type="Proteomes" id="UP000034854"/>
    </source>
</evidence>
<evidence type="ECO:0000259" key="10">
    <source>
        <dbReference type="SMART" id="SM00382"/>
    </source>
</evidence>
<dbReference type="SUPFAM" id="SSF52540">
    <property type="entry name" value="P-loop containing nucleoside triphosphate hydrolases"/>
    <property type="match status" value="1"/>
</dbReference>
<dbReference type="InterPro" id="IPR045085">
    <property type="entry name" value="HLD_clamp_pol_III_gamma_tau"/>
</dbReference>
<evidence type="ECO:0000313" key="11">
    <source>
        <dbReference type="EMBL" id="KKR87907.1"/>
    </source>
</evidence>
<dbReference type="GO" id="GO:0046872">
    <property type="term" value="F:metal ion binding"/>
    <property type="evidence" value="ECO:0007669"/>
    <property type="project" value="UniProtKB-KW"/>
</dbReference>
<dbReference type="Gene3D" id="1.10.8.60">
    <property type="match status" value="1"/>
</dbReference>
<dbReference type="GO" id="GO:0005524">
    <property type="term" value="F:ATP binding"/>
    <property type="evidence" value="ECO:0007669"/>
    <property type="project" value="UniProtKB-KW"/>
</dbReference>
<dbReference type="GO" id="GO:0003887">
    <property type="term" value="F:DNA-directed DNA polymerase activity"/>
    <property type="evidence" value="ECO:0007669"/>
    <property type="project" value="UniProtKB-KW"/>
</dbReference>
<keyword evidence="4" id="KW-0862">Zinc</keyword>
<dbReference type="Pfam" id="PF22608">
    <property type="entry name" value="DNAX_ATPase_lid"/>
    <property type="match status" value="1"/>
</dbReference>
<dbReference type="InterPro" id="IPR050238">
    <property type="entry name" value="DNA_Rep/Repair_Clamp_Loader"/>
</dbReference>
<evidence type="ECO:0000256" key="8">
    <source>
        <dbReference type="RuleBase" id="RU364063"/>
    </source>
</evidence>
<feature type="domain" description="AAA+ ATPase" evidence="10">
    <location>
        <begin position="35"/>
        <end position="198"/>
    </location>
</feature>
<dbReference type="PANTHER" id="PTHR11669:SF0">
    <property type="entry name" value="PROTEIN STICHEL-LIKE 2"/>
    <property type="match status" value="1"/>
</dbReference>
<comment type="function">
    <text evidence="8">DNA polymerase III is a complex, multichain enzyme responsible for most of the replicative synthesis in bacteria. This DNA polymerase also exhibits 3' to 5' exonuclease activity.</text>
</comment>
<dbReference type="Proteomes" id="UP000034854">
    <property type="component" value="Unassembled WGS sequence"/>
</dbReference>
<feature type="compositionally biased region" description="Basic and acidic residues" evidence="9">
    <location>
        <begin position="393"/>
        <end position="412"/>
    </location>
</feature>
<keyword evidence="3 8" id="KW-0547">Nucleotide-binding</keyword>
<keyword evidence="8" id="KW-0235">DNA replication</keyword>
<dbReference type="Gene3D" id="1.20.272.10">
    <property type="match status" value="1"/>
</dbReference>
<dbReference type="CDD" id="cd00009">
    <property type="entry name" value="AAA"/>
    <property type="match status" value="1"/>
</dbReference>
<protein>
    <recommendedName>
        <fullName evidence="8">DNA polymerase III subunit gamma/tau</fullName>
        <ecNumber evidence="8">2.7.7.7</ecNumber>
    </recommendedName>
</protein>
<reference evidence="11 12" key="1">
    <citation type="journal article" date="2015" name="Nature">
        <title>rRNA introns, odd ribosomes, and small enigmatic genomes across a large radiation of phyla.</title>
        <authorList>
            <person name="Brown C.T."/>
            <person name="Hug L.A."/>
            <person name="Thomas B.C."/>
            <person name="Sharon I."/>
            <person name="Castelle C.J."/>
            <person name="Singh A."/>
            <person name="Wilkins M.J."/>
            <person name="Williams K.H."/>
            <person name="Banfield J.F."/>
        </authorList>
    </citation>
    <scope>NUCLEOTIDE SEQUENCE [LARGE SCALE GENOMIC DNA]</scope>
</reference>
<evidence type="ECO:0000256" key="1">
    <source>
        <dbReference type="ARBA" id="ARBA00006360"/>
    </source>
</evidence>
<evidence type="ECO:0000256" key="6">
    <source>
        <dbReference type="ARBA" id="ARBA00022932"/>
    </source>
</evidence>
<dbReference type="SMART" id="SM00382">
    <property type="entry name" value="AAA"/>
    <property type="match status" value="1"/>
</dbReference>
<evidence type="ECO:0000256" key="7">
    <source>
        <dbReference type="ARBA" id="ARBA00049244"/>
    </source>
</evidence>
<dbReference type="Gene3D" id="3.40.50.300">
    <property type="entry name" value="P-loop containing nucleotide triphosphate hydrolases"/>
    <property type="match status" value="1"/>
</dbReference>
<dbReference type="EC" id="2.7.7.7" evidence="8"/>
<comment type="subunit">
    <text evidence="8">DNA polymerase III contains a core (composed of alpha, epsilon and theta chains) that associates with a tau subunit. This core dimerizes to form the POLIII' complex. PolIII' associates with the gamma complex (composed of gamma, delta, delta', psi and chi chains) and with the beta chain to form the complete DNA polymerase III complex.</text>
</comment>
<dbReference type="GO" id="GO:0009360">
    <property type="term" value="C:DNA polymerase III complex"/>
    <property type="evidence" value="ECO:0007669"/>
    <property type="project" value="InterPro"/>
</dbReference>
<dbReference type="InterPro" id="IPR048448">
    <property type="entry name" value="DnaX-like_C"/>
</dbReference>
<dbReference type="InterPro" id="IPR012763">
    <property type="entry name" value="DNA_pol_III_sug/sutau_N"/>
</dbReference>
<dbReference type="Pfam" id="PF20964">
    <property type="entry name" value="DnaX_C"/>
    <property type="match status" value="1"/>
</dbReference>
<dbReference type="SUPFAM" id="SSF48019">
    <property type="entry name" value="post-AAA+ oligomerization domain-like"/>
    <property type="match status" value="1"/>
</dbReference>
<keyword evidence="5 8" id="KW-0067">ATP-binding</keyword>
<comment type="catalytic activity">
    <reaction evidence="7 8">
        <text>DNA(n) + a 2'-deoxyribonucleoside 5'-triphosphate = DNA(n+1) + diphosphate</text>
        <dbReference type="Rhea" id="RHEA:22508"/>
        <dbReference type="Rhea" id="RHEA-COMP:17339"/>
        <dbReference type="Rhea" id="RHEA-COMP:17340"/>
        <dbReference type="ChEBI" id="CHEBI:33019"/>
        <dbReference type="ChEBI" id="CHEBI:61560"/>
        <dbReference type="ChEBI" id="CHEBI:173112"/>
        <dbReference type="EC" id="2.7.7.7"/>
    </reaction>
</comment>
<sequence length="537" mass="60184">MTVFYRTYRPQKFSDLVGQEVISNTLLSQLEAGKFGHGYLFYGPKGTGKTSTARILAKAVNCLVYQQVKKPSTKTKKELTAASRKRSFGEPCNKCISCLSIINGSHLDLIEIDAASNRGIDEIRDLREKIKLSPISARFKVYIIDEAHMLTPEAFNALLKTLEEPPAHAIFILCTTEIGKLPATIISRLQKFNFSRAKGEDLEKVIFKIAKSEGVKIEKEAVGEIAQVADGSFRDAVSIFDQLASNGKVVKVSDVFKIARAGGWDQLYKFAQLIALKKLKEAVLLVENLVEEGADISFFAKCVVLFFEKLLFIKIGIEDAISQDLSSNQIEKMKMLASEFTRGELQTFMKQFLIAEGEIKIYPLAQIPLVLTLCKIIGEGEDYKEELAGEESQENKAVESPEVDERRIENKVRKSNTSSNSSASAVQIEKKWDKFIGKIKPVNAHVVALLRSARPVDFDGSRLTVEVFYRFHKEKLEEPKIIRMLDAVMEDVMGTSVKFKFELAKSRVKPPRVVSKSDVVEISSEDLAQMTREIFSK</sequence>
<comment type="caution">
    <text evidence="11">The sequence shown here is derived from an EMBL/GenBank/DDBJ whole genome shotgun (WGS) entry which is preliminary data.</text>
</comment>
<organism evidence="11 12">
    <name type="scientific">Candidatus Curtissbacteria bacterium GW2011_GWA1_41_11</name>
    <dbReference type="NCBI Taxonomy" id="1618409"/>
    <lineage>
        <taxon>Bacteria</taxon>
        <taxon>Candidatus Curtissiibacteriota</taxon>
    </lineage>
</organism>
<dbReference type="EMBL" id="LCAG01000002">
    <property type="protein sequence ID" value="KKR87907.1"/>
    <property type="molecule type" value="Genomic_DNA"/>
</dbReference>
<keyword evidence="6 8" id="KW-0239">DNA-directed DNA polymerase</keyword>
<comment type="similarity">
    <text evidence="1 8">Belongs to the DnaX/STICHEL family.</text>
</comment>
<evidence type="ECO:0000256" key="4">
    <source>
        <dbReference type="ARBA" id="ARBA00022833"/>
    </source>
</evidence>
<dbReference type="GO" id="GO:0003677">
    <property type="term" value="F:DNA binding"/>
    <property type="evidence" value="ECO:0007669"/>
    <property type="project" value="InterPro"/>
</dbReference>
<feature type="region of interest" description="Disordered" evidence="9">
    <location>
        <begin position="387"/>
        <end position="420"/>
    </location>
</feature>
<dbReference type="InterPro" id="IPR008921">
    <property type="entry name" value="DNA_pol3_clamp-load_cplx_C"/>
</dbReference>
<dbReference type="AlphaFoldDB" id="A0A0G0XJQ6"/>
<dbReference type="InterPro" id="IPR003593">
    <property type="entry name" value="AAA+_ATPase"/>
</dbReference>
<dbReference type="NCBIfam" id="TIGR02397">
    <property type="entry name" value="dnaX_nterm"/>
    <property type="match status" value="1"/>
</dbReference>
<keyword evidence="8" id="KW-0548">Nucleotidyltransferase</keyword>
<dbReference type="GO" id="GO:0006261">
    <property type="term" value="P:DNA-templated DNA replication"/>
    <property type="evidence" value="ECO:0007669"/>
    <property type="project" value="TreeGrafter"/>
</dbReference>
<dbReference type="FunFam" id="3.40.50.300:FF:000014">
    <property type="entry name" value="DNA polymerase III subunit gamma/tau"/>
    <property type="match status" value="1"/>
</dbReference>
<proteinExistence type="inferred from homology"/>
<keyword evidence="2" id="KW-0479">Metal-binding</keyword>